<evidence type="ECO:0000256" key="2">
    <source>
        <dbReference type="ARBA" id="ARBA00005811"/>
    </source>
</evidence>
<accession>A0A518D9V1</accession>
<dbReference type="GO" id="GO:0005886">
    <property type="term" value="C:plasma membrane"/>
    <property type="evidence" value="ECO:0007669"/>
    <property type="project" value="UniProtKB-SubCell"/>
</dbReference>
<evidence type="ECO:0000313" key="10">
    <source>
        <dbReference type="Proteomes" id="UP000317429"/>
    </source>
</evidence>
<dbReference type="GO" id="GO:0022857">
    <property type="term" value="F:transmembrane transporter activity"/>
    <property type="evidence" value="ECO:0007669"/>
    <property type="project" value="InterPro"/>
</dbReference>
<sequence>MKIRHADREEKIELQMTPMIDIVFQLLVFFIMTFKIILPEGDFNIRMPLAANQTSAMPEETPTLKVRMTANEDGSLKSVSLGERSFGAGPGAFQSVHQQIRETVGDAGGPGTASDQEVEIDADYDLHYEYVIRAIDAVSGYIENGERHALVEKIRFAPPKKP</sequence>
<name>A0A518D9V1_9BACT</name>
<dbReference type="KEGG" id="pnd:Pla175_15800"/>
<evidence type="ECO:0000256" key="4">
    <source>
        <dbReference type="ARBA" id="ARBA00022692"/>
    </source>
</evidence>
<proteinExistence type="inferred from homology"/>
<dbReference type="EMBL" id="CP036291">
    <property type="protein sequence ID" value="QDU88208.1"/>
    <property type="molecule type" value="Genomic_DNA"/>
</dbReference>
<keyword evidence="6 8" id="KW-0472">Membrane</keyword>
<evidence type="ECO:0000256" key="5">
    <source>
        <dbReference type="ARBA" id="ARBA00022989"/>
    </source>
</evidence>
<dbReference type="OrthoDB" id="9789920at2"/>
<protein>
    <submittedName>
        <fullName evidence="9">Biopolymer transport protein ExbD/TolR</fullName>
    </submittedName>
</protein>
<dbReference type="Proteomes" id="UP000317429">
    <property type="component" value="Chromosome"/>
</dbReference>
<dbReference type="RefSeq" id="WP_145282878.1">
    <property type="nucleotide sequence ID" value="NZ_CP036291.1"/>
</dbReference>
<gene>
    <name evidence="9" type="ORF">Pla175_15800</name>
</gene>
<feature type="transmembrane region" description="Helical" evidence="8">
    <location>
        <begin position="20"/>
        <end position="38"/>
    </location>
</feature>
<dbReference type="AlphaFoldDB" id="A0A518D9V1"/>
<keyword evidence="10" id="KW-1185">Reference proteome</keyword>
<dbReference type="InterPro" id="IPR003400">
    <property type="entry name" value="ExbD"/>
</dbReference>
<keyword evidence="7" id="KW-0653">Protein transport</keyword>
<evidence type="ECO:0000256" key="6">
    <source>
        <dbReference type="ARBA" id="ARBA00023136"/>
    </source>
</evidence>
<keyword evidence="4 7" id="KW-0812">Transmembrane</keyword>
<organism evidence="9 10">
    <name type="scientific">Pirellulimonas nuda</name>
    <dbReference type="NCBI Taxonomy" id="2528009"/>
    <lineage>
        <taxon>Bacteria</taxon>
        <taxon>Pseudomonadati</taxon>
        <taxon>Planctomycetota</taxon>
        <taxon>Planctomycetia</taxon>
        <taxon>Pirellulales</taxon>
        <taxon>Lacipirellulaceae</taxon>
        <taxon>Pirellulimonas</taxon>
    </lineage>
</organism>
<evidence type="ECO:0000256" key="3">
    <source>
        <dbReference type="ARBA" id="ARBA00022475"/>
    </source>
</evidence>
<dbReference type="Pfam" id="PF02472">
    <property type="entry name" value="ExbD"/>
    <property type="match status" value="1"/>
</dbReference>
<keyword evidence="5 8" id="KW-1133">Transmembrane helix</keyword>
<comment type="similarity">
    <text evidence="2 7">Belongs to the ExbD/TolR family.</text>
</comment>
<reference evidence="9 10" key="1">
    <citation type="submission" date="2019-02" db="EMBL/GenBank/DDBJ databases">
        <title>Deep-cultivation of Planctomycetes and their phenomic and genomic characterization uncovers novel biology.</title>
        <authorList>
            <person name="Wiegand S."/>
            <person name="Jogler M."/>
            <person name="Boedeker C."/>
            <person name="Pinto D."/>
            <person name="Vollmers J."/>
            <person name="Rivas-Marin E."/>
            <person name="Kohn T."/>
            <person name="Peeters S.H."/>
            <person name="Heuer A."/>
            <person name="Rast P."/>
            <person name="Oberbeckmann S."/>
            <person name="Bunk B."/>
            <person name="Jeske O."/>
            <person name="Meyerdierks A."/>
            <person name="Storesund J.E."/>
            <person name="Kallscheuer N."/>
            <person name="Luecker S."/>
            <person name="Lage O.M."/>
            <person name="Pohl T."/>
            <person name="Merkel B.J."/>
            <person name="Hornburger P."/>
            <person name="Mueller R.-W."/>
            <person name="Bruemmer F."/>
            <person name="Labrenz M."/>
            <person name="Spormann A.M."/>
            <person name="Op den Camp H."/>
            <person name="Overmann J."/>
            <person name="Amann R."/>
            <person name="Jetten M.S.M."/>
            <person name="Mascher T."/>
            <person name="Medema M.H."/>
            <person name="Devos D.P."/>
            <person name="Kaster A.-K."/>
            <person name="Ovreas L."/>
            <person name="Rohde M."/>
            <person name="Galperin M.Y."/>
            <person name="Jogler C."/>
        </authorList>
    </citation>
    <scope>NUCLEOTIDE SEQUENCE [LARGE SCALE GENOMIC DNA]</scope>
    <source>
        <strain evidence="9 10">Pla175</strain>
    </source>
</reference>
<evidence type="ECO:0000256" key="8">
    <source>
        <dbReference type="SAM" id="Phobius"/>
    </source>
</evidence>
<comment type="subcellular location">
    <subcellularLocation>
        <location evidence="1">Cell membrane</location>
        <topology evidence="1">Single-pass membrane protein</topology>
    </subcellularLocation>
    <subcellularLocation>
        <location evidence="7">Cell membrane</location>
        <topology evidence="7">Single-pass type II membrane protein</topology>
    </subcellularLocation>
</comment>
<evidence type="ECO:0000256" key="1">
    <source>
        <dbReference type="ARBA" id="ARBA00004162"/>
    </source>
</evidence>
<keyword evidence="3" id="KW-1003">Cell membrane</keyword>
<evidence type="ECO:0000256" key="7">
    <source>
        <dbReference type="RuleBase" id="RU003879"/>
    </source>
</evidence>
<dbReference type="GO" id="GO:0015031">
    <property type="term" value="P:protein transport"/>
    <property type="evidence" value="ECO:0007669"/>
    <property type="project" value="UniProtKB-KW"/>
</dbReference>
<keyword evidence="7" id="KW-0813">Transport</keyword>
<dbReference type="PANTHER" id="PTHR30558">
    <property type="entry name" value="EXBD MEMBRANE COMPONENT OF PMF-DRIVEN MACROMOLECULE IMPORT SYSTEM"/>
    <property type="match status" value="1"/>
</dbReference>
<evidence type="ECO:0000313" key="9">
    <source>
        <dbReference type="EMBL" id="QDU88208.1"/>
    </source>
</evidence>
<dbReference type="PANTHER" id="PTHR30558:SF3">
    <property type="entry name" value="BIOPOLYMER TRANSPORT PROTEIN EXBD-RELATED"/>
    <property type="match status" value="1"/>
</dbReference>